<dbReference type="EMBL" id="MN740548">
    <property type="protein sequence ID" value="QHS77445.1"/>
    <property type="molecule type" value="Genomic_DNA"/>
</dbReference>
<evidence type="ECO:0000313" key="1">
    <source>
        <dbReference type="EMBL" id="QHS77445.1"/>
    </source>
</evidence>
<protein>
    <submittedName>
        <fullName evidence="1">Uncharacterized protein</fullName>
    </submittedName>
</protein>
<organism evidence="1">
    <name type="scientific">viral metagenome</name>
    <dbReference type="NCBI Taxonomy" id="1070528"/>
    <lineage>
        <taxon>unclassified sequences</taxon>
        <taxon>metagenomes</taxon>
        <taxon>organismal metagenomes</taxon>
    </lineage>
</organism>
<sequence>MNLLQINNKYYKYESVWFRSKYRRDKNNKEFPRPKPKDVQWYNMSDFLEKLEQVEKFCRSKNNYEKYNKKDYHDCLICNEKNVGKGLFTMNRIRWEDSLYHYVKEHNIEPSNDFINMIFNFKNFNLITKNIGSLKSELVTTKEKMMIKLTKNQINIMDALMEHGGITKKYIDEDNNSFKYSEHAGLLDFDTKGLNKILIYGSTEKVSQSDDEIYLPRTKSDAYDYEYIFHTHPPTPKPGGRTDMGILYEFPSISDIFHFIEHYNNGYTQGSIVIAPEGMYNIRKKDFDRKKIEINRESFFNDIKVAFIEIETEAINKYGEKFTENDFYSKISQDRDFINKFNKYLNKYGINIDYYPRIKIKNRWIIDTVYLPVYPSVVKRDE</sequence>
<accession>A0A6C0ADG9</accession>
<reference evidence="1" key="1">
    <citation type="journal article" date="2020" name="Nature">
        <title>Giant virus diversity and host interactions through global metagenomics.</title>
        <authorList>
            <person name="Schulz F."/>
            <person name="Roux S."/>
            <person name="Paez-Espino D."/>
            <person name="Jungbluth S."/>
            <person name="Walsh D.A."/>
            <person name="Denef V.J."/>
            <person name="McMahon K.D."/>
            <person name="Konstantinidis K.T."/>
            <person name="Eloe-Fadrosh E.A."/>
            <person name="Kyrpides N.C."/>
            <person name="Woyke T."/>
        </authorList>
    </citation>
    <scope>NUCLEOTIDE SEQUENCE</scope>
    <source>
        <strain evidence="1">GVMAG-S-1004661-13</strain>
    </source>
</reference>
<proteinExistence type="predicted"/>
<dbReference type="AlphaFoldDB" id="A0A6C0ADG9"/>
<name>A0A6C0ADG9_9ZZZZ</name>